<keyword evidence="2 5" id="KW-0238">DNA-binding</keyword>
<dbReference type="SMART" id="SM00895">
    <property type="entry name" value="FCD"/>
    <property type="match status" value="1"/>
</dbReference>
<organism evidence="5 6">
    <name type="scientific">Planococcus koreensis</name>
    <dbReference type="NCBI Taxonomy" id="112331"/>
    <lineage>
        <taxon>Bacteria</taxon>
        <taxon>Bacillati</taxon>
        <taxon>Bacillota</taxon>
        <taxon>Bacilli</taxon>
        <taxon>Bacillales</taxon>
        <taxon>Caryophanaceae</taxon>
        <taxon>Planococcus</taxon>
    </lineage>
</organism>
<keyword evidence="3" id="KW-0804">Transcription</keyword>
<accession>A0A7W8CUN3</accession>
<dbReference type="Pfam" id="PF07729">
    <property type="entry name" value="FCD"/>
    <property type="match status" value="1"/>
</dbReference>
<dbReference type="PRINTS" id="PR00035">
    <property type="entry name" value="HTHGNTR"/>
</dbReference>
<evidence type="ECO:0000313" key="6">
    <source>
        <dbReference type="Proteomes" id="UP000525923"/>
    </source>
</evidence>
<dbReference type="InterPro" id="IPR036390">
    <property type="entry name" value="WH_DNA-bd_sf"/>
</dbReference>
<dbReference type="InterPro" id="IPR000524">
    <property type="entry name" value="Tscrpt_reg_HTH_GntR"/>
</dbReference>
<dbReference type="PANTHER" id="PTHR43537">
    <property type="entry name" value="TRANSCRIPTIONAL REGULATOR, GNTR FAMILY"/>
    <property type="match status" value="1"/>
</dbReference>
<dbReference type="GO" id="GO:0003677">
    <property type="term" value="F:DNA binding"/>
    <property type="evidence" value="ECO:0007669"/>
    <property type="project" value="UniProtKB-KW"/>
</dbReference>
<name>A0A7W8CUN3_9BACL</name>
<gene>
    <name evidence="5" type="ORF">HNQ44_002649</name>
</gene>
<evidence type="ECO:0000259" key="4">
    <source>
        <dbReference type="PROSITE" id="PS50949"/>
    </source>
</evidence>
<dbReference type="RefSeq" id="WP_135502891.1">
    <property type="nucleotide sequence ID" value="NZ_JACHHE010000007.1"/>
</dbReference>
<protein>
    <submittedName>
        <fullName evidence="5">DNA-binding FadR family transcriptional regulator</fullName>
    </submittedName>
</protein>
<dbReference type="SMART" id="SM00345">
    <property type="entry name" value="HTH_GNTR"/>
    <property type="match status" value="1"/>
</dbReference>
<dbReference type="PANTHER" id="PTHR43537:SF5">
    <property type="entry name" value="UXU OPERON TRANSCRIPTIONAL REGULATOR"/>
    <property type="match status" value="1"/>
</dbReference>
<dbReference type="InterPro" id="IPR011711">
    <property type="entry name" value="GntR_C"/>
</dbReference>
<keyword evidence="6" id="KW-1185">Reference proteome</keyword>
<dbReference type="GO" id="GO:0003700">
    <property type="term" value="F:DNA-binding transcription factor activity"/>
    <property type="evidence" value="ECO:0007669"/>
    <property type="project" value="InterPro"/>
</dbReference>
<dbReference type="SUPFAM" id="SSF46785">
    <property type="entry name" value="Winged helix' DNA-binding domain"/>
    <property type="match status" value="1"/>
</dbReference>
<dbReference type="InterPro" id="IPR008920">
    <property type="entry name" value="TF_FadR/GntR_C"/>
</dbReference>
<proteinExistence type="predicted"/>
<dbReference type="CDD" id="cd07377">
    <property type="entry name" value="WHTH_GntR"/>
    <property type="match status" value="1"/>
</dbReference>
<dbReference type="AlphaFoldDB" id="A0A7W8CUN3"/>
<dbReference type="Gene3D" id="1.20.120.530">
    <property type="entry name" value="GntR ligand-binding domain-like"/>
    <property type="match status" value="1"/>
</dbReference>
<comment type="caution">
    <text evidence="5">The sequence shown here is derived from an EMBL/GenBank/DDBJ whole genome shotgun (WGS) entry which is preliminary data.</text>
</comment>
<evidence type="ECO:0000256" key="2">
    <source>
        <dbReference type="ARBA" id="ARBA00023125"/>
    </source>
</evidence>
<feature type="domain" description="HTH gntR-type" evidence="4">
    <location>
        <begin position="6"/>
        <end position="74"/>
    </location>
</feature>
<evidence type="ECO:0000256" key="3">
    <source>
        <dbReference type="ARBA" id="ARBA00023163"/>
    </source>
</evidence>
<dbReference type="Gene3D" id="1.10.10.10">
    <property type="entry name" value="Winged helix-like DNA-binding domain superfamily/Winged helix DNA-binding domain"/>
    <property type="match status" value="1"/>
</dbReference>
<sequence length="231" mass="26402">MNAPKRKTYELIVEKIELFFIEENMAPGDRLPSERELSSRFGVSRTSVREALKALQMAGSVEIRHGGGSYIKTPEVAMLGRQLGSLIEKTESHLVHEMLELRRALEVESASLAAQRAGEENLQGMRRALAHMHDSFNDEESGVQADVDFHMQIVRASRNPLLIEMVETLANRLEDTIRATRRHRFTDASRHADTYAEHYEIYAAIAQQDPQRAKKLMEQHIDRIMLELDTH</sequence>
<dbReference type="OrthoDB" id="369138at2"/>
<dbReference type="EMBL" id="JACHHE010000007">
    <property type="protein sequence ID" value="MBB5181184.1"/>
    <property type="molecule type" value="Genomic_DNA"/>
</dbReference>
<reference evidence="5 6" key="1">
    <citation type="submission" date="2020-08" db="EMBL/GenBank/DDBJ databases">
        <title>Genomic Encyclopedia of Type Strains, Phase IV (KMG-IV): sequencing the most valuable type-strain genomes for metagenomic binning, comparative biology and taxonomic classification.</title>
        <authorList>
            <person name="Goeker M."/>
        </authorList>
    </citation>
    <scope>NUCLEOTIDE SEQUENCE [LARGE SCALE GENOMIC DNA]</scope>
    <source>
        <strain evidence="5 6">DSM 15895</strain>
    </source>
</reference>
<keyword evidence="1" id="KW-0805">Transcription regulation</keyword>
<evidence type="ECO:0000256" key="1">
    <source>
        <dbReference type="ARBA" id="ARBA00023015"/>
    </source>
</evidence>
<dbReference type="SUPFAM" id="SSF48008">
    <property type="entry name" value="GntR ligand-binding domain-like"/>
    <property type="match status" value="1"/>
</dbReference>
<dbReference type="PROSITE" id="PS50949">
    <property type="entry name" value="HTH_GNTR"/>
    <property type="match status" value="1"/>
</dbReference>
<dbReference type="Pfam" id="PF00392">
    <property type="entry name" value="GntR"/>
    <property type="match status" value="1"/>
</dbReference>
<dbReference type="Proteomes" id="UP000525923">
    <property type="component" value="Unassembled WGS sequence"/>
</dbReference>
<dbReference type="InterPro" id="IPR036388">
    <property type="entry name" value="WH-like_DNA-bd_sf"/>
</dbReference>
<evidence type="ECO:0000313" key="5">
    <source>
        <dbReference type="EMBL" id="MBB5181184.1"/>
    </source>
</evidence>